<feature type="compositionally biased region" description="Basic and acidic residues" evidence="2">
    <location>
        <begin position="1581"/>
        <end position="1599"/>
    </location>
</feature>
<sequence length="1906" mass="214066">MQNAGQQYGGPGGNGSTSLQHHHQQQHQQQQANAAAAAQCNQQDQGSNVGSVTTSLRQFRKEKQALQDGNTSVINENQHVARVAPHNHYPSLSRPSDCYRYSAQYQDYSLSPLDPSTGKPRPPDAMCNALPPQSYADLHMAPPSRAVYHQGAGQTGGGKREQDYLNAGGPGRRENDFLSKLQRIHPSMARSIMSDHHMQEAAQAGGGYRPGPGGVAGGGMEQNRMYATAQSQRYMNYGTPMASPYAAGPPPHTFMSQTPGYPGGYHHPAAPPPSSCNYARPSHHPLPSPTSRYPHHPERDSASNHSLTPPTSRYPHHPDRDVSTNGLPYHHPHLAHQGQYANPMQKGVGYPGAYPGQHPPSQEYAQHYQHRSREAYYQQHCRQTQYLPHQMPPTEIQESRVPVSNNLKQFLENWAEEEAVTEMPMETVDMCKDVGRIPREDQSAEIYMINASELQYFENSGIPLVTETGIPLQVTSENGQYIIKNGMTLDNTSGLRIFNKQSEIDLESGERVVNVHIMDTVKTDCMLAGKPNEPNQRKLEEFEENPRVVIHQNTIIQSNYPNLPEEKKLPNDETKIEDELTRSIIKECKKETVDKNCSPINLVELEGYKDESVIYPTKVLEEELDTKMSDSDSGLKNMPTIEEFDVNKTAQEEDEAKLDKPIKDDTTAIEMLADAMGDVSTVKIEEIEECDKKSEKGGNSNESTPDTIETENENQLYNAEISSDNHDHNHRRTKRIFSVDDIINNIGNQFNKCKEPKISDYNYCIEATKEFLAQETKNVFELTKITVDAPDNVLQKNEVEELKEKILAEIEDTDVDHSGMSVDGDIQIADKNEHLEDTSETHTDNELKEINKLKDESDSESAVKLGSDKEDPPMETDEKVATDVNINSMVYQNEKSMEHSDTNTHKTFNESDASLENYHSAENAADEKQGIKNEVREKRETADTGQVQKNSTADLKIQNSGSENALEDQVVEDEKQQNTLDDNMDNTCNVKENHESTFETDRDEPQSNMTDKRDHNEIDTTDTKVTSDVDNSEESREPLTKQETINTDETDSQSKTATEENQSVSPLEINTIDNASDQSSSENSKKVSLVSEKSMEQREDSDSVENKVNNTSESNENCKVSIVKITETKDEQSSNSNKSDKYEKPIDDTLKDSNAEVTRSADSGEKEDTSINFALENERSNNDVNHTETDRDDRKDVSESKETEHLEGKCIHEGDIERDEVNEEVILVNSENVNQSVSDPLDCNAVLEYTTDISRCSPCMSNRLAVSEDIVVDESTKETPEVPDPEVQYRNVIRVEDNSILLQIAGELVEINVNTVNGKKVITVVPLSSSTVVDFNDNYDTVDNLSACDPLKIDEVTSESQDVEEKIGEPDFVEPSSEIIIGMDLNLEDEIQLDLEQPKPTLCTKAAKKAYDCDLQIPSITTSEDVYEKSNARCETNNDKVSSSKEKQEKSKRKHSKGSKDTVSKSSQKKASSETRSRKKSSSKSDEEFVPFADLVKARKLKKLKLKQLKDKCKADSTNKLDEVKAVQNDRVPLVATVDEDRVPPILPVEKVKERCTVIEKCYSEVKDDVPEQAHFAKSPKSPEVKENRVQVNSHEKNESSSTLTNTKLKEKSPPKVDSKRKLSLEEYNIRKRKLLAEKELAAKKANIEKVLEQKITIKPPERNTSVPLKRSMSVDDPKPISSQTKRSSSLEEVSKAVDSNCEEKVNLSRNQKDPTDLLNNNNHSSVQDEILRSYKEQVESKLSSLNLQIPKLTKPKPSPPNIIQRFLKNDKLTEAEVEKIKEIILCKKLMQLKSPETNPGSSSYEVRKEEETDIKLHFKKLPPKKKKLRFRNLYADSSESDEDFKSAPTTSSVTQVGGDYAVVQSNRALAGVVPKLIIKRKTELPLPVVRLERLNMGMFKKRKYE</sequence>
<feature type="region of interest" description="Disordered" evidence="2">
    <location>
        <begin position="1426"/>
        <end position="1488"/>
    </location>
</feature>
<feature type="compositionally biased region" description="Basic and acidic residues" evidence="2">
    <location>
        <begin position="1608"/>
        <end position="1621"/>
    </location>
</feature>
<organism evidence="3 4">
    <name type="scientific">Acanthoscelides obtectus</name>
    <name type="common">Bean weevil</name>
    <name type="synonym">Bruchus obtectus</name>
    <dbReference type="NCBI Taxonomy" id="200917"/>
    <lineage>
        <taxon>Eukaryota</taxon>
        <taxon>Metazoa</taxon>
        <taxon>Ecdysozoa</taxon>
        <taxon>Arthropoda</taxon>
        <taxon>Hexapoda</taxon>
        <taxon>Insecta</taxon>
        <taxon>Pterygota</taxon>
        <taxon>Neoptera</taxon>
        <taxon>Endopterygota</taxon>
        <taxon>Coleoptera</taxon>
        <taxon>Polyphaga</taxon>
        <taxon>Cucujiformia</taxon>
        <taxon>Chrysomeloidea</taxon>
        <taxon>Chrysomelidae</taxon>
        <taxon>Bruchinae</taxon>
        <taxon>Bruchini</taxon>
        <taxon>Acanthoscelides</taxon>
    </lineage>
</organism>
<feature type="compositionally biased region" description="Basic and acidic residues" evidence="2">
    <location>
        <begin position="1689"/>
        <end position="1716"/>
    </location>
</feature>
<feature type="coiled-coil region" evidence="1">
    <location>
        <begin position="1625"/>
        <end position="1654"/>
    </location>
</feature>
<feature type="compositionally biased region" description="Basic and acidic residues" evidence="2">
    <location>
        <begin position="1426"/>
        <end position="1449"/>
    </location>
</feature>
<feature type="region of interest" description="Disordered" evidence="2">
    <location>
        <begin position="689"/>
        <end position="708"/>
    </location>
</feature>
<feature type="compositionally biased region" description="Basic and acidic residues" evidence="2">
    <location>
        <begin position="1176"/>
        <end position="1209"/>
    </location>
</feature>
<feature type="compositionally biased region" description="Basic and acidic residues" evidence="2">
    <location>
        <begin position="991"/>
        <end position="1040"/>
    </location>
</feature>
<feature type="region of interest" description="Disordered" evidence="2">
    <location>
        <begin position="1662"/>
        <end position="1723"/>
    </location>
</feature>
<evidence type="ECO:0000313" key="4">
    <source>
        <dbReference type="Proteomes" id="UP001152888"/>
    </source>
</evidence>
<feature type="region of interest" description="Disordered" evidence="2">
    <location>
        <begin position="937"/>
        <end position="1209"/>
    </location>
</feature>
<feature type="compositionally biased region" description="Polar residues" evidence="2">
    <location>
        <begin position="1071"/>
        <end position="1082"/>
    </location>
</feature>
<evidence type="ECO:0000256" key="1">
    <source>
        <dbReference type="SAM" id="Coils"/>
    </source>
</evidence>
<comment type="caution">
    <text evidence="3">The sequence shown here is derived from an EMBL/GenBank/DDBJ whole genome shotgun (WGS) entry which is preliminary data.</text>
</comment>
<feature type="compositionally biased region" description="Basic and acidic residues" evidence="2">
    <location>
        <begin position="1093"/>
        <end position="1105"/>
    </location>
</feature>
<feature type="region of interest" description="Disordered" evidence="2">
    <location>
        <begin position="852"/>
        <end position="878"/>
    </location>
</feature>
<accession>A0A9P0LCX4</accession>
<feature type="compositionally biased region" description="Low complexity" evidence="2">
    <location>
        <begin position="26"/>
        <end position="43"/>
    </location>
</feature>
<feature type="region of interest" description="Disordered" evidence="2">
    <location>
        <begin position="1"/>
        <end position="72"/>
    </location>
</feature>
<feature type="region of interest" description="Disordered" evidence="2">
    <location>
        <begin position="248"/>
        <end position="334"/>
    </location>
</feature>
<proteinExistence type="predicted"/>
<feature type="region of interest" description="Disordered" evidence="2">
    <location>
        <begin position="1570"/>
        <end position="1621"/>
    </location>
</feature>
<evidence type="ECO:0000256" key="2">
    <source>
        <dbReference type="SAM" id="MobiDB-lite"/>
    </source>
</evidence>
<feature type="compositionally biased region" description="Polar residues" evidence="2">
    <location>
        <begin position="1106"/>
        <end position="1118"/>
    </location>
</feature>
<gene>
    <name evidence="3" type="ORF">ACAOBT_LOCUS21249</name>
</gene>
<reference evidence="3" key="1">
    <citation type="submission" date="2022-03" db="EMBL/GenBank/DDBJ databases">
        <authorList>
            <person name="Sayadi A."/>
        </authorList>
    </citation>
    <scope>NUCLEOTIDE SEQUENCE</scope>
</reference>
<feature type="compositionally biased region" description="Basic and acidic residues" evidence="2">
    <location>
        <begin position="866"/>
        <end position="878"/>
    </location>
</feature>
<keyword evidence="4" id="KW-1185">Reference proteome</keyword>
<feature type="compositionally biased region" description="Polar residues" evidence="2">
    <location>
        <begin position="44"/>
        <end position="57"/>
    </location>
</feature>
<keyword evidence="1" id="KW-0175">Coiled coil</keyword>
<feature type="compositionally biased region" description="Polar residues" evidence="2">
    <location>
        <begin position="697"/>
        <end position="708"/>
    </location>
</feature>
<feature type="compositionally biased region" description="Polar residues" evidence="2">
    <location>
        <begin position="1052"/>
        <end position="1065"/>
    </location>
</feature>
<dbReference type="Proteomes" id="UP001152888">
    <property type="component" value="Unassembled WGS sequence"/>
</dbReference>
<dbReference type="EMBL" id="CAKOFQ010007163">
    <property type="protein sequence ID" value="CAH1993051.1"/>
    <property type="molecule type" value="Genomic_DNA"/>
</dbReference>
<protein>
    <submittedName>
        <fullName evidence="3">Uncharacterized protein</fullName>
    </submittedName>
</protein>
<evidence type="ECO:0000313" key="3">
    <source>
        <dbReference type="EMBL" id="CAH1993051.1"/>
    </source>
</evidence>
<dbReference type="OrthoDB" id="6784780at2759"/>
<feature type="compositionally biased region" description="Polar residues" evidence="2">
    <location>
        <begin position="943"/>
        <end position="963"/>
    </location>
</feature>
<feature type="compositionally biased region" description="Polar residues" evidence="2">
    <location>
        <begin position="977"/>
        <end position="990"/>
    </location>
</feature>
<feature type="compositionally biased region" description="Basic and acidic residues" evidence="2">
    <location>
        <begin position="1126"/>
        <end position="1154"/>
    </location>
</feature>
<name>A0A9P0LCX4_ACAOB</name>